<sequence length="226" mass="23296">MRLFTRVGYRPKRIETKEQSDGLLHLLALSAVGLCACLICLCGVSWAWFTATTSTAATVIQAATYTVDVSAENESVKTTPESGTTTVTFAAAGEYTITLTPSGTAQNGYCKISYAGASYYTGQLTTDKLHFTVNADADSKLTVTPQWGSYSGTPNLSSDGTIGNATGTAGNTADMSAEQTTASAAPSYSPEESAASTPDASADPTTAQPESVSGGEQAPAPEDSNR</sequence>
<feature type="region of interest" description="Disordered" evidence="1">
    <location>
        <begin position="143"/>
        <end position="226"/>
    </location>
</feature>
<evidence type="ECO:0000313" key="3">
    <source>
        <dbReference type="EMBL" id="BCK77930.1"/>
    </source>
</evidence>
<protein>
    <submittedName>
        <fullName evidence="3">Uncharacterized protein</fullName>
    </submittedName>
</protein>
<feature type="compositionally biased region" description="Low complexity" evidence="1">
    <location>
        <begin position="180"/>
        <end position="207"/>
    </location>
</feature>
<feature type="compositionally biased region" description="Low complexity" evidence="1">
    <location>
        <begin position="160"/>
        <end position="173"/>
    </location>
</feature>
<gene>
    <name evidence="3" type="ORF">MM35RIKEN_01220</name>
</gene>
<feature type="transmembrane region" description="Helical" evidence="2">
    <location>
        <begin position="21"/>
        <end position="49"/>
    </location>
</feature>
<accession>A0A810PPC1</accession>
<keyword evidence="2" id="KW-0812">Transmembrane</keyword>
<proteinExistence type="predicted"/>
<evidence type="ECO:0000256" key="2">
    <source>
        <dbReference type="SAM" id="Phobius"/>
    </source>
</evidence>
<organism evidence="3 4">
    <name type="scientific">Vescimonas fastidiosa</name>
    <dbReference type="NCBI Taxonomy" id="2714353"/>
    <lineage>
        <taxon>Bacteria</taxon>
        <taxon>Bacillati</taxon>
        <taxon>Bacillota</taxon>
        <taxon>Clostridia</taxon>
        <taxon>Eubacteriales</taxon>
        <taxon>Oscillospiraceae</taxon>
        <taxon>Vescimonas</taxon>
    </lineage>
</organism>
<evidence type="ECO:0000256" key="1">
    <source>
        <dbReference type="SAM" id="MobiDB-lite"/>
    </source>
</evidence>
<feature type="compositionally biased region" description="Polar residues" evidence="1">
    <location>
        <begin position="143"/>
        <end position="159"/>
    </location>
</feature>
<evidence type="ECO:0000313" key="4">
    <source>
        <dbReference type="Proteomes" id="UP000681343"/>
    </source>
</evidence>
<name>A0A810PPC1_9FIRM</name>
<keyword evidence="2" id="KW-1133">Transmembrane helix</keyword>
<dbReference type="Proteomes" id="UP000681343">
    <property type="component" value="Chromosome"/>
</dbReference>
<dbReference type="AlphaFoldDB" id="A0A810PPC1"/>
<dbReference type="EMBL" id="AP023415">
    <property type="protein sequence ID" value="BCK77930.1"/>
    <property type="molecule type" value="Genomic_DNA"/>
</dbReference>
<keyword evidence="4" id="KW-1185">Reference proteome</keyword>
<dbReference type="KEGG" id="vfa:MM35RIKEN_01220"/>
<keyword evidence="2" id="KW-0472">Membrane</keyword>
<dbReference type="RefSeq" id="WP_212818394.1">
    <property type="nucleotide sequence ID" value="NZ_AP023415.1"/>
</dbReference>
<reference evidence="3" key="1">
    <citation type="submission" date="2020-09" db="EMBL/GenBank/DDBJ databases">
        <title>New species isolated from human feces.</title>
        <authorList>
            <person name="Kitahara M."/>
            <person name="Shigeno Y."/>
            <person name="Shime M."/>
            <person name="Matsumoto Y."/>
            <person name="Nakamura S."/>
            <person name="Motooka D."/>
            <person name="Fukuoka S."/>
            <person name="Nishikawa H."/>
            <person name="Benno Y."/>
        </authorList>
    </citation>
    <scope>NUCLEOTIDE SEQUENCE</scope>
    <source>
        <strain evidence="3">MM35</strain>
    </source>
</reference>